<dbReference type="Proteomes" id="UP000441389">
    <property type="component" value="Unassembled WGS sequence"/>
</dbReference>
<keyword evidence="2" id="KW-1185">Reference proteome</keyword>
<accession>A0A6I4IX24</accession>
<sequence>MQWLTEDALLVCDHGGRVNNKLSQQLVEIAGRRVMVAIDPEGRSISGCPNADVLMGMRPCVTTLPVKTGYSDFIAIAGHPVCLSTVRGLTDGTPPGTVDYSVKRPGQVLVEAGS</sequence>
<organism evidence="1 2">
    <name type="scientific">Sphingomonas horti</name>
    <dbReference type="NCBI Taxonomy" id="2682842"/>
    <lineage>
        <taxon>Bacteria</taxon>
        <taxon>Pseudomonadati</taxon>
        <taxon>Pseudomonadota</taxon>
        <taxon>Alphaproteobacteria</taxon>
        <taxon>Sphingomonadales</taxon>
        <taxon>Sphingomonadaceae</taxon>
        <taxon>Sphingomonas</taxon>
    </lineage>
</organism>
<comment type="caution">
    <text evidence="1">The sequence shown here is derived from an EMBL/GenBank/DDBJ whole genome shotgun (WGS) entry which is preliminary data.</text>
</comment>
<evidence type="ECO:0000313" key="1">
    <source>
        <dbReference type="EMBL" id="MVO76732.1"/>
    </source>
</evidence>
<protein>
    <submittedName>
        <fullName evidence="1">Uncharacterized protein</fullName>
    </submittedName>
</protein>
<gene>
    <name evidence="1" type="ORF">GON01_02095</name>
</gene>
<dbReference type="EMBL" id="WQMS01000001">
    <property type="protein sequence ID" value="MVO76732.1"/>
    <property type="molecule type" value="Genomic_DNA"/>
</dbReference>
<dbReference type="AlphaFoldDB" id="A0A6I4IX24"/>
<evidence type="ECO:0000313" key="2">
    <source>
        <dbReference type="Proteomes" id="UP000441389"/>
    </source>
</evidence>
<proteinExistence type="predicted"/>
<name>A0A6I4IX24_9SPHN</name>
<reference evidence="1 2" key="1">
    <citation type="submission" date="2019-12" db="EMBL/GenBank/DDBJ databases">
        <authorList>
            <person name="Huq M.A."/>
        </authorList>
    </citation>
    <scope>NUCLEOTIDE SEQUENCE [LARGE SCALE GENOMIC DNA]</scope>
    <source>
        <strain evidence="1 2">MAH-20</strain>
    </source>
</reference>